<protein>
    <submittedName>
        <fullName evidence="2">Uncharacterized protein</fullName>
    </submittedName>
</protein>
<name>A0AAW0AIR3_9AGAR</name>
<accession>A0AAW0AIR3</accession>
<gene>
    <name evidence="2" type="ORF">R3P38DRAFT_3207638</name>
</gene>
<evidence type="ECO:0000256" key="1">
    <source>
        <dbReference type="SAM" id="MobiDB-lite"/>
    </source>
</evidence>
<evidence type="ECO:0000313" key="2">
    <source>
        <dbReference type="EMBL" id="KAK7013021.1"/>
    </source>
</evidence>
<dbReference type="AlphaFoldDB" id="A0AAW0AIR3"/>
<reference evidence="2 3" key="1">
    <citation type="journal article" date="2024" name="J Genomics">
        <title>Draft genome sequencing and assembly of Favolaschia claudopus CIRM-BRFM 2984 isolated from oak limbs.</title>
        <authorList>
            <person name="Navarro D."/>
            <person name="Drula E."/>
            <person name="Chaduli D."/>
            <person name="Cazenave R."/>
            <person name="Ahrendt S."/>
            <person name="Wang J."/>
            <person name="Lipzen A."/>
            <person name="Daum C."/>
            <person name="Barry K."/>
            <person name="Grigoriev I.V."/>
            <person name="Favel A."/>
            <person name="Rosso M.N."/>
            <person name="Martin F."/>
        </authorList>
    </citation>
    <scope>NUCLEOTIDE SEQUENCE [LARGE SCALE GENOMIC DNA]</scope>
    <source>
        <strain evidence="2 3">CIRM-BRFM 2984</strain>
    </source>
</reference>
<comment type="caution">
    <text evidence="2">The sequence shown here is derived from an EMBL/GenBank/DDBJ whole genome shotgun (WGS) entry which is preliminary data.</text>
</comment>
<feature type="compositionally biased region" description="Basic and acidic residues" evidence="1">
    <location>
        <begin position="363"/>
        <end position="373"/>
    </location>
</feature>
<dbReference type="Proteomes" id="UP001362999">
    <property type="component" value="Unassembled WGS sequence"/>
</dbReference>
<proteinExistence type="predicted"/>
<organism evidence="2 3">
    <name type="scientific">Favolaschia claudopus</name>
    <dbReference type="NCBI Taxonomy" id="2862362"/>
    <lineage>
        <taxon>Eukaryota</taxon>
        <taxon>Fungi</taxon>
        <taxon>Dikarya</taxon>
        <taxon>Basidiomycota</taxon>
        <taxon>Agaricomycotina</taxon>
        <taxon>Agaricomycetes</taxon>
        <taxon>Agaricomycetidae</taxon>
        <taxon>Agaricales</taxon>
        <taxon>Marasmiineae</taxon>
        <taxon>Mycenaceae</taxon>
        <taxon>Favolaschia</taxon>
    </lineage>
</organism>
<feature type="compositionally biased region" description="Low complexity" evidence="1">
    <location>
        <begin position="323"/>
        <end position="340"/>
    </location>
</feature>
<feature type="region of interest" description="Disordered" evidence="1">
    <location>
        <begin position="274"/>
        <end position="373"/>
    </location>
</feature>
<feature type="region of interest" description="Disordered" evidence="1">
    <location>
        <begin position="213"/>
        <end position="257"/>
    </location>
</feature>
<feature type="compositionally biased region" description="Basic and acidic residues" evidence="1">
    <location>
        <begin position="216"/>
        <end position="249"/>
    </location>
</feature>
<evidence type="ECO:0000313" key="3">
    <source>
        <dbReference type="Proteomes" id="UP001362999"/>
    </source>
</evidence>
<keyword evidence="3" id="KW-1185">Reference proteome</keyword>
<sequence length="373" mass="41508">MLTVSRCLQPDLWTCEFSRSPFPPIHHLSPPDSRVSPLSVAAVRLSTLACSSALTAATDPFRRHPALSSSAEDYREEGDCEEEKVNRQNSYWVAGVALRIRRVLASSKESLVSYSSTAFPPLSTTSPLALVSTTSLIRSFTSRLAADAVRLLGPDTYQYRVFPLLAPSWALPTMPIPSSVPPCRPIVAVARFRLPDGHHSAVQTPTFRHVPLSLHPRLDGQHSTEHPRREHYASTHSEHCANERSDSSMRRSRTRRRRKYRCVYLPSRAFPRTTNDTVTFSSAPPLPFDHPTNRTRRRRRSPTEAAAVSRLSGLDSTPSTFVSTTLSPLASSTSTATASPMPRCGQRSTRRQNPASSLVFDGEEIKRMTYRSE</sequence>
<dbReference type="EMBL" id="JAWWNJ010000061">
    <property type="protein sequence ID" value="KAK7013021.1"/>
    <property type="molecule type" value="Genomic_DNA"/>
</dbReference>